<comment type="caution">
    <text evidence="1">The sequence shown here is derived from an EMBL/GenBank/DDBJ whole genome shotgun (WGS) entry which is preliminary data.</text>
</comment>
<feature type="non-terminal residue" evidence="1">
    <location>
        <position position="62"/>
    </location>
</feature>
<gene>
    <name evidence="1" type="ORF">ALEPTO_LOCUS14178</name>
</gene>
<protein>
    <submittedName>
        <fullName evidence="1">10345_t:CDS:1</fullName>
    </submittedName>
</protein>
<evidence type="ECO:0000313" key="2">
    <source>
        <dbReference type="Proteomes" id="UP000789508"/>
    </source>
</evidence>
<dbReference type="OrthoDB" id="10504043at2759"/>
<proteinExistence type="predicted"/>
<keyword evidence="2" id="KW-1185">Reference proteome</keyword>
<dbReference type="EMBL" id="CAJVPS010052893">
    <property type="protein sequence ID" value="CAG8771741.1"/>
    <property type="molecule type" value="Genomic_DNA"/>
</dbReference>
<reference evidence="1" key="1">
    <citation type="submission" date="2021-06" db="EMBL/GenBank/DDBJ databases">
        <authorList>
            <person name="Kallberg Y."/>
            <person name="Tangrot J."/>
            <person name="Rosling A."/>
        </authorList>
    </citation>
    <scope>NUCLEOTIDE SEQUENCE</scope>
    <source>
        <strain evidence="1">FL130A</strain>
    </source>
</reference>
<feature type="non-terminal residue" evidence="1">
    <location>
        <position position="1"/>
    </location>
</feature>
<evidence type="ECO:0000313" key="1">
    <source>
        <dbReference type="EMBL" id="CAG8771741.1"/>
    </source>
</evidence>
<organism evidence="1 2">
    <name type="scientific">Ambispora leptoticha</name>
    <dbReference type="NCBI Taxonomy" id="144679"/>
    <lineage>
        <taxon>Eukaryota</taxon>
        <taxon>Fungi</taxon>
        <taxon>Fungi incertae sedis</taxon>
        <taxon>Mucoromycota</taxon>
        <taxon>Glomeromycotina</taxon>
        <taxon>Glomeromycetes</taxon>
        <taxon>Archaeosporales</taxon>
        <taxon>Ambisporaceae</taxon>
        <taxon>Ambispora</taxon>
    </lineage>
</organism>
<accession>A0A9N9J9N6</accession>
<sequence length="62" mass="6887">IPSGSHQIDTSKILPINSLNQGDTIETVSDLNSLLNQGPFGSLTDASTFMYNYWDDAYDEEF</sequence>
<dbReference type="Proteomes" id="UP000789508">
    <property type="component" value="Unassembled WGS sequence"/>
</dbReference>
<name>A0A9N9J9N6_9GLOM</name>
<dbReference type="AlphaFoldDB" id="A0A9N9J9N6"/>